<feature type="transmembrane region" description="Helical" evidence="2">
    <location>
        <begin position="471"/>
        <end position="493"/>
    </location>
</feature>
<reference evidence="3 4" key="1">
    <citation type="submission" date="2019-06" db="EMBL/GenBank/DDBJ databases">
        <title>Genome Sequence of the Brown Rot Fungal Pathogen Monilinia fructicola.</title>
        <authorList>
            <person name="De Miccolis Angelini R.M."/>
            <person name="Landi L."/>
            <person name="Abate D."/>
            <person name="Pollastro S."/>
            <person name="Romanazzi G."/>
            <person name="Faretra F."/>
        </authorList>
    </citation>
    <scope>NUCLEOTIDE SEQUENCE [LARGE SCALE GENOMIC DNA]</scope>
    <source>
        <strain evidence="3 4">Mfrc123</strain>
    </source>
</reference>
<feature type="compositionally biased region" description="Polar residues" evidence="1">
    <location>
        <begin position="110"/>
        <end position="124"/>
    </location>
</feature>
<dbReference type="EMBL" id="VICG01000009">
    <property type="protein sequence ID" value="KAA8568516.1"/>
    <property type="molecule type" value="Genomic_DNA"/>
</dbReference>
<protein>
    <submittedName>
        <fullName evidence="3">Uncharacterized protein</fullName>
    </submittedName>
</protein>
<feature type="compositionally biased region" description="Polar residues" evidence="1">
    <location>
        <begin position="179"/>
        <end position="190"/>
    </location>
</feature>
<keyword evidence="2" id="KW-0812">Transmembrane</keyword>
<dbReference type="PANTHER" id="PTHR35872">
    <property type="entry name" value="INTEGRAL MEMBRANE PROTEIN (AFU_ORTHOLOGUE AFUA_5G07110)"/>
    <property type="match status" value="1"/>
</dbReference>
<evidence type="ECO:0000256" key="2">
    <source>
        <dbReference type="SAM" id="Phobius"/>
    </source>
</evidence>
<evidence type="ECO:0000313" key="3">
    <source>
        <dbReference type="EMBL" id="KAA8568516.1"/>
    </source>
</evidence>
<feature type="region of interest" description="Disordered" evidence="1">
    <location>
        <begin position="79"/>
        <end position="136"/>
    </location>
</feature>
<feature type="compositionally biased region" description="Basic and acidic residues" evidence="1">
    <location>
        <begin position="228"/>
        <end position="240"/>
    </location>
</feature>
<keyword evidence="2" id="KW-0472">Membrane</keyword>
<dbReference type="AlphaFoldDB" id="A0A5M9JL94"/>
<dbReference type="PANTHER" id="PTHR35872:SF1">
    <property type="entry name" value="ALPHA-L-RHAMNOSIDASE C"/>
    <property type="match status" value="1"/>
</dbReference>
<feature type="transmembrane region" description="Helical" evidence="2">
    <location>
        <begin position="369"/>
        <end position="386"/>
    </location>
</feature>
<dbReference type="Proteomes" id="UP000322873">
    <property type="component" value="Unassembled WGS sequence"/>
</dbReference>
<name>A0A5M9JL94_MONFR</name>
<evidence type="ECO:0000256" key="1">
    <source>
        <dbReference type="SAM" id="MobiDB-lite"/>
    </source>
</evidence>
<comment type="caution">
    <text evidence="3">The sequence shown here is derived from an EMBL/GenBank/DDBJ whole genome shotgun (WGS) entry which is preliminary data.</text>
</comment>
<dbReference type="Pfam" id="PF11204">
    <property type="entry name" value="DUF2985"/>
    <property type="match status" value="1"/>
</dbReference>
<evidence type="ECO:0000313" key="4">
    <source>
        <dbReference type="Proteomes" id="UP000322873"/>
    </source>
</evidence>
<feature type="region of interest" description="Disordered" evidence="1">
    <location>
        <begin position="538"/>
        <end position="561"/>
    </location>
</feature>
<feature type="region of interest" description="Disordered" evidence="1">
    <location>
        <begin position="158"/>
        <end position="245"/>
    </location>
</feature>
<keyword evidence="2" id="KW-1133">Transmembrane helix</keyword>
<feature type="transmembrane region" description="Helical" evidence="2">
    <location>
        <begin position="605"/>
        <end position="624"/>
    </location>
</feature>
<dbReference type="InterPro" id="IPR021369">
    <property type="entry name" value="DUF2985"/>
</dbReference>
<proteinExistence type="predicted"/>
<feature type="compositionally biased region" description="Low complexity" evidence="1">
    <location>
        <begin position="88"/>
        <end position="103"/>
    </location>
</feature>
<dbReference type="VEuPathDB" id="FungiDB:MFRU_012g00790"/>
<sequence>MQYSNSYRDISEVVKFIFKLVGSEFYCWILYGQSRESCLEYLHLDIFIMTDHALAAGGDNHANANTNVASPPIIIPRQDEQSGVEPFPSLNEPSPQSPSSPISKVGAEGTTRSRGQSSTLSSIRRASKVFEESNPPTGFCIASGQIASQVPSITDIRRGSFGTEGWSGEGQVREKQRRTNSSLSTISQSGEQEKGRGKNPAGMNTPSNTSPGPELRHDALPEAAEEEERSRPPIEADRNAKARSTVTHLDAKSDVLVKPISNARSSSDTNHLSNNVKVEDGYRTTPFDNGYQFPPKHSWSVSTAIFFKAFWQFFITPVGFLVTVYGLNVVAWGGMLFLLLCNASPAMCRPTCNDINSPRRIWIEIDSQILNALFCVTGFGTIPWRFRDLYYLLQYRIGKNDMGLRRLAGINRSWFRLPGSQDLPADLGPAQIMNGAAQIPPSCVAFPLDKSPDAPLTGVRAPPTAMWKLDFVVWTMVWNTFLQAVLSGFMWGLNRYDRPSWSTGLFAIEGVPVSDVDRAKLARDRELGIVHFNNIKDEKPKEKGKGKDAKKSPSASKETRLEDSIDEGIVQAIKRGVFGRGGWGGYEMGNGTDDKRGGQKKEVDIGGSFLVMIHNMSVGAAFRLRADGGETVQPGFLGIGSMLLVLEYSWMVCFDIASLLICLSGYPIRLDMFNETG</sequence>
<organism evidence="3 4">
    <name type="scientific">Monilinia fructicola</name>
    <name type="common">Brown rot fungus</name>
    <name type="synonym">Ciboria fructicola</name>
    <dbReference type="NCBI Taxonomy" id="38448"/>
    <lineage>
        <taxon>Eukaryota</taxon>
        <taxon>Fungi</taxon>
        <taxon>Dikarya</taxon>
        <taxon>Ascomycota</taxon>
        <taxon>Pezizomycotina</taxon>
        <taxon>Leotiomycetes</taxon>
        <taxon>Helotiales</taxon>
        <taxon>Sclerotiniaceae</taxon>
        <taxon>Monilinia</taxon>
    </lineage>
</organism>
<accession>A0A5M9JL94</accession>
<gene>
    <name evidence="3" type="ORF">EYC84_007539</name>
</gene>
<feature type="compositionally biased region" description="Polar residues" evidence="1">
    <location>
        <begin position="202"/>
        <end position="211"/>
    </location>
</feature>
<keyword evidence="4" id="KW-1185">Reference proteome</keyword>
<feature type="transmembrane region" description="Helical" evidence="2">
    <location>
        <begin position="329"/>
        <end position="348"/>
    </location>
</feature>
<feature type="transmembrane region" description="Helical" evidence="2">
    <location>
        <begin position="636"/>
        <end position="663"/>
    </location>
</feature>